<evidence type="ECO:0000313" key="3">
    <source>
        <dbReference type="EnsemblProtists" id="PYU1_T005912"/>
    </source>
</evidence>
<dbReference type="PANTHER" id="PTHR21540">
    <property type="entry name" value="RING FINGER AND SWIM DOMAIN-CONTAINING PROTEIN 2"/>
    <property type="match status" value="1"/>
</dbReference>
<keyword evidence="4" id="KW-1185">Reference proteome</keyword>
<reference evidence="4" key="1">
    <citation type="journal article" date="2010" name="Genome Biol.">
        <title>Genome sequence of the necrotrophic plant pathogen Pythium ultimum reveals original pathogenicity mechanisms and effector repertoire.</title>
        <authorList>
            <person name="Levesque C.A."/>
            <person name="Brouwer H."/>
            <person name="Cano L."/>
            <person name="Hamilton J.P."/>
            <person name="Holt C."/>
            <person name="Huitema E."/>
            <person name="Raffaele S."/>
            <person name="Robideau G.P."/>
            <person name="Thines M."/>
            <person name="Win J."/>
            <person name="Zerillo M.M."/>
            <person name="Beakes G.W."/>
            <person name="Boore J.L."/>
            <person name="Busam D."/>
            <person name="Dumas B."/>
            <person name="Ferriera S."/>
            <person name="Fuerstenberg S.I."/>
            <person name="Gachon C.M."/>
            <person name="Gaulin E."/>
            <person name="Govers F."/>
            <person name="Grenville-Briggs L."/>
            <person name="Horner N."/>
            <person name="Hostetler J."/>
            <person name="Jiang R.H."/>
            <person name="Johnson J."/>
            <person name="Krajaejun T."/>
            <person name="Lin H."/>
            <person name="Meijer H.J."/>
            <person name="Moore B."/>
            <person name="Morris P."/>
            <person name="Phuntmart V."/>
            <person name="Puiu D."/>
            <person name="Shetty J."/>
            <person name="Stajich J.E."/>
            <person name="Tripathy S."/>
            <person name="Wawra S."/>
            <person name="van West P."/>
            <person name="Whitty B.R."/>
            <person name="Coutinho P.M."/>
            <person name="Henrissat B."/>
            <person name="Martin F."/>
            <person name="Thomas P.D."/>
            <person name="Tyler B.M."/>
            <person name="De Vries R.P."/>
            <person name="Kamoun S."/>
            <person name="Yandell M."/>
            <person name="Tisserat N."/>
            <person name="Buell C.R."/>
        </authorList>
    </citation>
    <scope>NUCLEOTIDE SEQUENCE</scope>
    <source>
        <strain evidence="4">DAOM:BR144</strain>
    </source>
</reference>
<sequence length="190" mass="21669">MPYRAKVPEQIRMRIEQTLATTMYLVQTTGPTSYVIQEQNNETKHKILIGSLQNCSCGDRDVCVHILFVMLKILRVPATTPVVWQKSLIDSEVGEKCRFYEIEMLLRGDYREQSRAAPSKTMSSFLRKRKDTSGVPLADTSNEAEVERHELVEGEVCAICQEDMADNQPLTFCRKGCGNNFHVECSKYLI</sequence>
<evidence type="ECO:0000313" key="4">
    <source>
        <dbReference type="Proteomes" id="UP000019132"/>
    </source>
</evidence>
<name>K3WLS0_GLOUD</name>
<dbReference type="InterPro" id="IPR007527">
    <property type="entry name" value="Znf_SWIM"/>
</dbReference>
<dbReference type="EMBL" id="GL376573">
    <property type="status" value="NOT_ANNOTATED_CDS"/>
    <property type="molecule type" value="Genomic_DNA"/>
</dbReference>
<organism evidence="3 4">
    <name type="scientific">Globisporangium ultimum (strain ATCC 200006 / CBS 805.95 / DAOM BR144)</name>
    <name type="common">Pythium ultimum</name>
    <dbReference type="NCBI Taxonomy" id="431595"/>
    <lineage>
        <taxon>Eukaryota</taxon>
        <taxon>Sar</taxon>
        <taxon>Stramenopiles</taxon>
        <taxon>Oomycota</taxon>
        <taxon>Peronosporomycetes</taxon>
        <taxon>Pythiales</taxon>
        <taxon>Pythiaceae</taxon>
        <taxon>Globisporangium</taxon>
    </lineage>
</organism>
<dbReference type="Gene3D" id="3.30.40.10">
    <property type="entry name" value="Zinc/RING finger domain, C3HC4 (zinc finger)"/>
    <property type="match status" value="1"/>
</dbReference>
<dbReference type="SUPFAM" id="SSF57850">
    <property type="entry name" value="RING/U-box"/>
    <property type="match status" value="1"/>
</dbReference>
<dbReference type="PROSITE" id="PS50966">
    <property type="entry name" value="ZF_SWIM"/>
    <property type="match status" value="1"/>
</dbReference>
<dbReference type="Proteomes" id="UP000019132">
    <property type="component" value="Unassembled WGS sequence"/>
</dbReference>
<keyword evidence="1" id="KW-0862">Zinc</keyword>
<dbReference type="EnsemblProtists" id="PYU1_T005912">
    <property type="protein sequence ID" value="PYU1_T005912"/>
    <property type="gene ID" value="PYU1_G005900"/>
</dbReference>
<dbReference type="GO" id="GO:0061630">
    <property type="term" value="F:ubiquitin protein ligase activity"/>
    <property type="evidence" value="ECO:0007669"/>
    <property type="project" value="InterPro"/>
</dbReference>
<dbReference type="STRING" id="431595.K3WLS0"/>
<dbReference type="AlphaFoldDB" id="K3WLS0"/>
<accession>K3WLS0</accession>
<dbReference type="InterPro" id="IPR039903">
    <property type="entry name" value="Zswim2"/>
</dbReference>
<keyword evidence="1" id="KW-0863">Zinc-finger</keyword>
<feature type="domain" description="SWIM-type" evidence="2">
    <location>
        <begin position="34"/>
        <end position="74"/>
    </location>
</feature>
<dbReference type="OMA" id="ICVVCRA"/>
<evidence type="ECO:0000256" key="1">
    <source>
        <dbReference type="PROSITE-ProRule" id="PRU00325"/>
    </source>
</evidence>
<dbReference type="GO" id="GO:0008270">
    <property type="term" value="F:zinc ion binding"/>
    <property type="evidence" value="ECO:0007669"/>
    <property type="project" value="UniProtKB-KW"/>
</dbReference>
<dbReference type="VEuPathDB" id="FungiDB:PYU1_G005900"/>
<keyword evidence="1" id="KW-0479">Metal-binding</keyword>
<evidence type="ECO:0000259" key="2">
    <source>
        <dbReference type="PROSITE" id="PS50966"/>
    </source>
</evidence>
<reference evidence="4" key="2">
    <citation type="submission" date="2010-04" db="EMBL/GenBank/DDBJ databases">
        <authorList>
            <person name="Buell R."/>
            <person name="Hamilton J."/>
            <person name="Hostetler J."/>
        </authorList>
    </citation>
    <scope>NUCLEOTIDE SEQUENCE [LARGE SCALE GENOMIC DNA]</scope>
    <source>
        <strain evidence="4">DAOM:BR144</strain>
    </source>
</reference>
<dbReference type="HOGENOM" id="CLU_132358_0_0_1"/>
<protein>
    <recommendedName>
        <fullName evidence="2">SWIM-type domain-containing protein</fullName>
    </recommendedName>
</protein>
<dbReference type="InParanoid" id="K3WLS0"/>
<reference evidence="3" key="3">
    <citation type="submission" date="2015-02" db="UniProtKB">
        <authorList>
            <consortium name="EnsemblProtists"/>
        </authorList>
    </citation>
    <scope>IDENTIFICATION</scope>
    <source>
        <strain evidence="3">DAOM BR144</strain>
    </source>
</reference>
<proteinExistence type="predicted"/>
<dbReference type="InterPro" id="IPR013083">
    <property type="entry name" value="Znf_RING/FYVE/PHD"/>
</dbReference>
<dbReference type="PANTHER" id="PTHR21540:SF3">
    <property type="entry name" value="E3 UBIQUITIN-PROTEIN LIGASE ZSWIM2"/>
    <property type="match status" value="1"/>
</dbReference>
<dbReference type="eggNOG" id="ENOG502RUVE">
    <property type="taxonomic scope" value="Eukaryota"/>
</dbReference>